<dbReference type="Pfam" id="PF16732">
    <property type="entry name" value="ComP_DUS"/>
    <property type="match status" value="1"/>
</dbReference>
<dbReference type="SUPFAM" id="SSF54523">
    <property type="entry name" value="Pili subunits"/>
    <property type="match status" value="1"/>
</dbReference>
<dbReference type="Pfam" id="PF07963">
    <property type="entry name" value="N_methyl"/>
    <property type="match status" value="1"/>
</dbReference>
<dbReference type="RefSeq" id="WP_213434998.1">
    <property type="nucleotide sequence ID" value="NZ_AP024545.1"/>
</dbReference>
<gene>
    <name evidence="2" type="ORF">LYSCAS_31330</name>
</gene>
<protein>
    <recommendedName>
        <fullName evidence="4">Prepilin-type N-terminal cleavage/methylation domain-containing protein</fullName>
    </recommendedName>
</protein>
<reference evidence="2 3" key="1">
    <citation type="submission" date="2021-03" db="EMBL/GenBank/DDBJ databases">
        <title>Complete Genome Sequences of Two Lysobacter Strains Isolated from Sea Water (Lysobacter caseinilyticus) and Soil (Lysobacter helvus) in South Korea.</title>
        <authorList>
            <person name="Watanabe Y."/>
            <person name="Arakawa K."/>
        </authorList>
    </citation>
    <scope>NUCLEOTIDE SEQUENCE [LARGE SCALE GENOMIC DNA]</scope>
    <source>
        <strain evidence="2 3">KVB24</strain>
    </source>
</reference>
<dbReference type="InterPro" id="IPR045584">
    <property type="entry name" value="Pilin-like"/>
</dbReference>
<evidence type="ECO:0000313" key="2">
    <source>
        <dbReference type="EMBL" id="BCT94109.1"/>
    </source>
</evidence>
<dbReference type="NCBIfam" id="TIGR02532">
    <property type="entry name" value="IV_pilin_GFxxxE"/>
    <property type="match status" value="1"/>
</dbReference>
<keyword evidence="3" id="KW-1185">Reference proteome</keyword>
<dbReference type="Gene3D" id="3.30.700.10">
    <property type="entry name" value="Glycoprotein, Type 4 Pilin"/>
    <property type="match status" value="1"/>
</dbReference>
<keyword evidence="1" id="KW-1133">Transmembrane helix</keyword>
<keyword evidence="1" id="KW-0472">Membrane</keyword>
<accession>A0ABM7Q9K8</accession>
<name>A0ABM7Q9K8_9GAMM</name>
<evidence type="ECO:0008006" key="4">
    <source>
        <dbReference type="Google" id="ProtNLM"/>
    </source>
</evidence>
<evidence type="ECO:0000256" key="1">
    <source>
        <dbReference type="SAM" id="Phobius"/>
    </source>
</evidence>
<feature type="transmembrane region" description="Helical" evidence="1">
    <location>
        <begin position="21"/>
        <end position="42"/>
    </location>
</feature>
<dbReference type="EMBL" id="AP024545">
    <property type="protein sequence ID" value="BCT94109.1"/>
    <property type="molecule type" value="Genomic_DNA"/>
</dbReference>
<evidence type="ECO:0000313" key="3">
    <source>
        <dbReference type="Proteomes" id="UP000681317"/>
    </source>
</evidence>
<dbReference type="Proteomes" id="UP000681317">
    <property type="component" value="Chromosome"/>
</dbReference>
<sequence length="137" mass="14884">MQAPKYNPRRHTQAGFTLLELIIVVLVVTILAALAMSGYGYAMIKTRRAAAEGCLVESAQIMERFYTVNMTYTGAVLPNPQCSADVSAYYTVGYAASEPTATTYKFQAVPKGPQAKDSCGTLTLDHLANKQPVPNCW</sequence>
<dbReference type="InterPro" id="IPR012902">
    <property type="entry name" value="N_methyl_site"/>
</dbReference>
<dbReference type="InterPro" id="IPR031982">
    <property type="entry name" value="PilE-like"/>
</dbReference>
<dbReference type="PROSITE" id="PS00409">
    <property type="entry name" value="PROKAR_NTER_METHYL"/>
    <property type="match status" value="1"/>
</dbReference>
<keyword evidence="1" id="KW-0812">Transmembrane</keyword>
<proteinExistence type="predicted"/>
<organism evidence="2 3">
    <name type="scientific">Noviluteimonas caseinilytica</name>
    <dbReference type="NCBI Taxonomy" id="2675101"/>
    <lineage>
        <taxon>Bacteria</taxon>
        <taxon>Pseudomonadati</taxon>
        <taxon>Pseudomonadota</taxon>
        <taxon>Gammaproteobacteria</taxon>
        <taxon>Lysobacterales</taxon>
        <taxon>Lysobacteraceae</taxon>
        <taxon>Noviluteimonas</taxon>
    </lineage>
</organism>